<protein>
    <recommendedName>
        <fullName evidence="3">Condensation domain-containing protein</fullName>
    </recommendedName>
</protein>
<proteinExistence type="predicted"/>
<reference evidence="2" key="1">
    <citation type="journal article" date="2020" name="Stud. Mycol.">
        <title>101 Dothideomycetes genomes: A test case for predicting lifestyles and emergence of pathogens.</title>
        <authorList>
            <person name="Haridas S."/>
            <person name="Albert R."/>
            <person name="Binder M."/>
            <person name="Bloem J."/>
            <person name="LaButti K."/>
            <person name="Salamov A."/>
            <person name="Andreopoulos B."/>
            <person name="Baker S."/>
            <person name="Barry K."/>
            <person name="Bills G."/>
            <person name="Bluhm B."/>
            <person name="Cannon C."/>
            <person name="Castanera R."/>
            <person name="Culley D."/>
            <person name="Daum C."/>
            <person name="Ezra D."/>
            <person name="Gonzalez J."/>
            <person name="Henrissat B."/>
            <person name="Kuo A."/>
            <person name="Liang C."/>
            <person name="Lipzen A."/>
            <person name="Lutzoni F."/>
            <person name="Magnuson J."/>
            <person name="Mondo S."/>
            <person name="Nolan M."/>
            <person name="Ohm R."/>
            <person name="Pangilinan J."/>
            <person name="Park H.-J."/>
            <person name="Ramirez L."/>
            <person name="Alfaro M."/>
            <person name="Sun H."/>
            <person name="Tritt A."/>
            <person name="Yoshinaga Y."/>
            <person name="Zwiers L.-H."/>
            <person name="Turgeon B."/>
            <person name="Goodwin S."/>
            <person name="Spatafora J."/>
            <person name="Crous P."/>
            <person name="Grigoriev I."/>
        </authorList>
    </citation>
    <scope>NUCLEOTIDE SEQUENCE [LARGE SCALE GENOMIC DNA]</scope>
    <source>
        <strain evidence="2">CBS 304.66</strain>
    </source>
</reference>
<dbReference type="EMBL" id="ML986910">
    <property type="protein sequence ID" value="KAF2257596.1"/>
    <property type="molecule type" value="Genomic_DNA"/>
</dbReference>
<accession>A0A9P4JW47</accession>
<evidence type="ECO:0000313" key="1">
    <source>
        <dbReference type="EMBL" id="KAF2257596.1"/>
    </source>
</evidence>
<name>A0A9P4JW47_9PLEO</name>
<evidence type="ECO:0008006" key="3">
    <source>
        <dbReference type="Google" id="ProtNLM"/>
    </source>
</evidence>
<evidence type="ECO:0000313" key="2">
    <source>
        <dbReference type="Proteomes" id="UP000800093"/>
    </source>
</evidence>
<keyword evidence="2" id="KW-1185">Reference proteome</keyword>
<gene>
    <name evidence="1" type="ORF">CC78DRAFT_588287</name>
</gene>
<dbReference type="AlphaFoldDB" id="A0A9P4JW47"/>
<comment type="caution">
    <text evidence="1">The sequence shown here is derived from an EMBL/GenBank/DDBJ whole genome shotgun (WGS) entry which is preliminary data.</text>
</comment>
<dbReference type="Proteomes" id="UP000800093">
    <property type="component" value="Unassembled WGS sequence"/>
</dbReference>
<dbReference type="SUPFAM" id="SSF52777">
    <property type="entry name" value="CoA-dependent acyltransferases"/>
    <property type="match status" value="1"/>
</dbReference>
<organism evidence="1 2">
    <name type="scientific">Lojkania enalia</name>
    <dbReference type="NCBI Taxonomy" id="147567"/>
    <lineage>
        <taxon>Eukaryota</taxon>
        <taxon>Fungi</taxon>
        <taxon>Dikarya</taxon>
        <taxon>Ascomycota</taxon>
        <taxon>Pezizomycotina</taxon>
        <taxon>Dothideomycetes</taxon>
        <taxon>Pleosporomycetidae</taxon>
        <taxon>Pleosporales</taxon>
        <taxon>Pleosporales incertae sedis</taxon>
        <taxon>Lojkania</taxon>
    </lineage>
</organism>
<sequence>MILNGFYQDSLEQVMFAAPSLARPMFDVAIIVANANQHRIVFRISHALYDGIPLDWVWTALEVILAARNTGNFILVGSYFKRVQDRTTTKPKTTGVSIFVKLSFQALVHVPSRESHDGA</sequence>